<proteinExistence type="inferred from homology"/>
<dbReference type="Gene3D" id="3.40.462.20">
    <property type="match status" value="1"/>
</dbReference>
<name>A0A0W0FNT9_MONRR</name>
<feature type="domain" description="FAD-binding PCMH-type" evidence="6">
    <location>
        <begin position="57"/>
        <end position="229"/>
    </location>
</feature>
<dbReference type="EMBL" id="LATX01001802">
    <property type="protein sequence ID" value="KTB37908.1"/>
    <property type="molecule type" value="Genomic_DNA"/>
</dbReference>
<evidence type="ECO:0000256" key="4">
    <source>
        <dbReference type="ARBA" id="ARBA00023002"/>
    </source>
</evidence>
<dbReference type="InterPro" id="IPR016169">
    <property type="entry name" value="FAD-bd_PCMH_sub2"/>
</dbReference>
<protein>
    <recommendedName>
        <fullName evidence="6">FAD-binding PCMH-type domain-containing protein</fullName>
    </recommendedName>
</protein>
<dbReference type="SUPFAM" id="SSF56176">
    <property type="entry name" value="FAD-binding/transporter-associated domain-like"/>
    <property type="match status" value="1"/>
</dbReference>
<organism evidence="7 8">
    <name type="scientific">Moniliophthora roreri</name>
    <name type="common">Frosty pod rot fungus</name>
    <name type="synonym">Monilia roreri</name>
    <dbReference type="NCBI Taxonomy" id="221103"/>
    <lineage>
        <taxon>Eukaryota</taxon>
        <taxon>Fungi</taxon>
        <taxon>Dikarya</taxon>
        <taxon>Basidiomycota</taxon>
        <taxon>Agaricomycotina</taxon>
        <taxon>Agaricomycetes</taxon>
        <taxon>Agaricomycetidae</taxon>
        <taxon>Agaricales</taxon>
        <taxon>Marasmiineae</taxon>
        <taxon>Marasmiaceae</taxon>
        <taxon>Moniliophthora</taxon>
    </lineage>
</organism>
<dbReference type="PANTHER" id="PTHR42973:SF13">
    <property type="entry name" value="FAD-BINDING PCMH-TYPE DOMAIN-CONTAINING PROTEIN"/>
    <property type="match status" value="1"/>
</dbReference>
<evidence type="ECO:0000256" key="2">
    <source>
        <dbReference type="ARBA" id="ARBA00022630"/>
    </source>
</evidence>
<feature type="chain" id="PRO_5006901998" description="FAD-binding PCMH-type domain-containing protein" evidence="5">
    <location>
        <begin position="22"/>
        <end position="491"/>
    </location>
</feature>
<dbReference type="GO" id="GO:0016491">
    <property type="term" value="F:oxidoreductase activity"/>
    <property type="evidence" value="ECO:0007669"/>
    <property type="project" value="UniProtKB-KW"/>
</dbReference>
<dbReference type="Pfam" id="PF01565">
    <property type="entry name" value="FAD_binding_4"/>
    <property type="match status" value="1"/>
</dbReference>
<evidence type="ECO:0000313" key="8">
    <source>
        <dbReference type="Proteomes" id="UP000054988"/>
    </source>
</evidence>
<evidence type="ECO:0000256" key="3">
    <source>
        <dbReference type="ARBA" id="ARBA00022827"/>
    </source>
</evidence>
<keyword evidence="4" id="KW-0560">Oxidoreductase</keyword>
<dbReference type="AlphaFoldDB" id="A0A0W0FNT9"/>
<dbReference type="Gene3D" id="3.30.465.10">
    <property type="match status" value="1"/>
</dbReference>
<dbReference type="GO" id="GO:0071949">
    <property type="term" value="F:FAD binding"/>
    <property type="evidence" value="ECO:0007669"/>
    <property type="project" value="InterPro"/>
</dbReference>
<reference evidence="7 8" key="1">
    <citation type="submission" date="2015-12" db="EMBL/GenBank/DDBJ databases">
        <title>Draft genome sequence of Moniliophthora roreri, the causal agent of frosty pod rot of cacao.</title>
        <authorList>
            <person name="Aime M.C."/>
            <person name="Diaz-Valderrama J.R."/>
            <person name="Kijpornyongpan T."/>
            <person name="Phillips-Mora W."/>
        </authorList>
    </citation>
    <scope>NUCLEOTIDE SEQUENCE [LARGE SCALE GENOMIC DNA]</scope>
    <source>
        <strain evidence="7 8">MCA 2952</strain>
    </source>
</reference>
<gene>
    <name evidence="7" type="ORF">WG66_9507</name>
</gene>
<dbReference type="Pfam" id="PF08031">
    <property type="entry name" value="BBE"/>
    <property type="match status" value="1"/>
</dbReference>
<evidence type="ECO:0000256" key="5">
    <source>
        <dbReference type="SAM" id="SignalP"/>
    </source>
</evidence>
<dbReference type="PANTHER" id="PTHR42973">
    <property type="entry name" value="BINDING OXIDOREDUCTASE, PUTATIVE (AFU_ORTHOLOGUE AFUA_1G17690)-RELATED"/>
    <property type="match status" value="1"/>
</dbReference>
<dbReference type="eggNOG" id="KOG1231">
    <property type="taxonomic scope" value="Eukaryota"/>
</dbReference>
<comment type="caution">
    <text evidence="7">The sequence shown here is derived from an EMBL/GenBank/DDBJ whole genome shotgun (WGS) entry which is preliminary data.</text>
</comment>
<evidence type="ECO:0000259" key="6">
    <source>
        <dbReference type="PROSITE" id="PS51387"/>
    </source>
</evidence>
<dbReference type="InterPro" id="IPR016166">
    <property type="entry name" value="FAD-bd_PCMH"/>
</dbReference>
<keyword evidence="5" id="KW-0732">Signal</keyword>
<evidence type="ECO:0000256" key="1">
    <source>
        <dbReference type="ARBA" id="ARBA00005466"/>
    </source>
</evidence>
<sequence>MKGSKLLAAITLSLNAGFGYGTSIAACNALHSALPGRVSFPGSKAYVNDNQHYTQGSSQNSTCSVEPASVDEVAIILQVVTNGITRSPFAVKGGGHTGNFGFSSTTGVQISMSRFNQVEYDANTSTVKIGSGQIWENVYAQLASSGVSVVGGRVPGVGVGGLSLGGGYSFHSDQRGLTVDTIISHDLVLPNGTFVTVTNETDSDLFFALKGGFNNFGIVTSFTMRAFPQTDVWIARITYPMNASDAVNQAIVKFTANNTDFKASTQPVYGAFGTSENDSIITSSLFYDGPTPPSGLFDEYFNIPGAAPNISGAISYPDAITTLTAALASLNPPRTARHTVPIYHYTVGILNEMKSQFERIIAETKASNRSFIALVISPEPFARPNVQSTDSAYPHPPGRFVCPSVLEVHWEDPAYDQFFVNAIAEAQQAIQAQAIKEGESFPNDILYSNYAPGNTPLELIYGDNLSRLREVKRRVDPENVMYLTGGFKIEP</sequence>
<accession>A0A0W0FNT9</accession>
<dbReference type="PROSITE" id="PS51387">
    <property type="entry name" value="FAD_PCMH"/>
    <property type="match status" value="1"/>
</dbReference>
<dbReference type="InterPro" id="IPR012951">
    <property type="entry name" value="BBE"/>
</dbReference>
<dbReference type="InterPro" id="IPR036318">
    <property type="entry name" value="FAD-bd_PCMH-like_sf"/>
</dbReference>
<dbReference type="PROSITE" id="PS51257">
    <property type="entry name" value="PROKAR_LIPOPROTEIN"/>
    <property type="match status" value="1"/>
</dbReference>
<evidence type="ECO:0000313" key="7">
    <source>
        <dbReference type="EMBL" id="KTB37908.1"/>
    </source>
</evidence>
<keyword evidence="2" id="KW-0285">Flavoprotein</keyword>
<dbReference type="InterPro" id="IPR050416">
    <property type="entry name" value="FAD-linked_Oxidoreductase"/>
</dbReference>
<keyword evidence="3" id="KW-0274">FAD</keyword>
<comment type="similarity">
    <text evidence="1">Belongs to the oxygen-dependent FAD-linked oxidoreductase family.</text>
</comment>
<dbReference type="Proteomes" id="UP000054988">
    <property type="component" value="Unassembled WGS sequence"/>
</dbReference>
<feature type="signal peptide" evidence="5">
    <location>
        <begin position="1"/>
        <end position="21"/>
    </location>
</feature>
<dbReference type="InterPro" id="IPR006094">
    <property type="entry name" value="Oxid_FAD_bind_N"/>
</dbReference>